<accession>A0A1G7M131</accession>
<evidence type="ECO:0000256" key="1">
    <source>
        <dbReference type="SAM" id="MobiDB-lite"/>
    </source>
</evidence>
<reference evidence="3 4" key="1">
    <citation type="submission" date="2016-10" db="EMBL/GenBank/DDBJ databases">
        <authorList>
            <person name="de Groot N.N."/>
        </authorList>
    </citation>
    <scope>NUCLEOTIDE SEQUENCE [LARGE SCALE GENOMIC DNA]</scope>
    <source>
        <strain evidence="3 4">CGMCC 4.1859</strain>
    </source>
</reference>
<evidence type="ECO:0000259" key="2">
    <source>
        <dbReference type="SMART" id="SM00382"/>
    </source>
</evidence>
<dbReference type="EMBL" id="FNAX01000009">
    <property type="protein sequence ID" value="SDF55334.1"/>
    <property type="molecule type" value="Genomic_DNA"/>
</dbReference>
<dbReference type="SUPFAM" id="SSF52540">
    <property type="entry name" value="P-loop containing nucleoside triphosphate hydrolases"/>
    <property type="match status" value="1"/>
</dbReference>
<dbReference type="GO" id="GO:0016887">
    <property type="term" value="F:ATP hydrolysis activity"/>
    <property type="evidence" value="ECO:0007669"/>
    <property type="project" value="InterPro"/>
</dbReference>
<dbReference type="Proteomes" id="UP000198614">
    <property type="component" value="Unassembled WGS sequence"/>
</dbReference>
<feature type="region of interest" description="Disordered" evidence="1">
    <location>
        <begin position="1"/>
        <end position="28"/>
    </location>
</feature>
<proteinExistence type="predicted"/>
<name>A0A1G7M131_9ACTN</name>
<dbReference type="OrthoDB" id="9783370at2"/>
<dbReference type="InterPro" id="IPR011704">
    <property type="entry name" value="ATPase_dyneun-rel_AAA"/>
</dbReference>
<protein>
    <submittedName>
        <fullName evidence="3">AAA domain (Dynein-related subfamily)</fullName>
    </submittedName>
</protein>
<dbReference type="InterPro" id="IPR027417">
    <property type="entry name" value="P-loop_NTPase"/>
</dbReference>
<dbReference type="InterPro" id="IPR003593">
    <property type="entry name" value="AAA+_ATPase"/>
</dbReference>
<gene>
    <name evidence="3" type="ORF">SAMN05216260_10919</name>
</gene>
<dbReference type="Pfam" id="PF07728">
    <property type="entry name" value="AAA_5"/>
    <property type="match status" value="1"/>
</dbReference>
<dbReference type="AlphaFoldDB" id="A0A1G7M131"/>
<sequence length="321" mass="34564">MGYVKLFDPDVEPTGTPHQRPLPPLPARGVARPDEEVYLFDERTVLAVNIALATGRPLLVLGPPGSGKSTLAPNVARLMGLRYYAEVVTARTEPHDLLWREEAFRQLNDAHSGKLGAPDSPAYFRPGVLWKALDPSVDPVFAGSAEPADAEDEGTGADPALRGRPAVVLIDEIDKADPDVPDALLDPLNNLRFEGPGRRLVTAAEGIDAPLVVITSNEERELSAAFRRRCIPLVLEPPDREHLLLVARLHMGAAYDPLLAGELAEMFDAESSAARPVASTAEFLDTLRACRQLGLTAGSPEWRAVADLAMVKGSPDVLPYA</sequence>
<feature type="domain" description="AAA+ ATPase" evidence="2">
    <location>
        <begin position="54"/>
        <end position="236"/>
    </location>
</feature>
<dbReference type="GO" id="GO:0005524">
    <property type="term" value="F:ATP binding"/>
    <property type="evidence" value="ECO:0007669"/>
    <property type="project" value="InterPro"/>
</dbReference>
<dbReference type="SMART" id="SM00382">
    <property type="entry name" value="AAA"/>
    <property type="match status" value="1"/>
</dbReference>
<evidence type="ECO:0000313" key="4">
    <source>
        <dbReference type="Proteomes" id="UP000198614"/>
    </source>
</evidence>
<evidence type="ECO:0000313" key="3">
    <source>
        <dbReference type="EMBL" id="SDF55334.1"/>
    </source>
</evidence>
<dbReference type="Gene3D" id="3.40.50.300">
    <property type="entry name" value="P-loop containing nucleotide triphosphate hydrolases"/>
    <property type="match status" value="1"/>
</dbReference>
<organism evidence="3 4">
    <name type="scientific">Streptomyces griseoaurantiacus</name>
    <dbReference type="NCBI Taxonomy" id="68213"/>
    <lineage>
        <taxon>Bacteria</taxon>
        <taxon>Bacillati</taxon>
        <taxon>Actinomycetota</taxon>
        <taxon>Actinomycetes</taxon>
        <taxon>Kitasatosporales</taxon>
        <taxon>Streptomycetaceae</taxon>
        <taxon>Streptomyces</taxon>
        <taxon>Streptomyces aurantiacus group</taxon>
    </lineage>
</organism>